<dbReference type="GeneID" id="92080898"/>
<proteinExistence type="predicted"/>
<keyword evidence="2" id="KW-1185">Reference proteome</keyword>
<evidence type="ECO:0000313" key="2">
    <source>
        <dbReference type="Proteomes" id="UP001391051"/>
    </source>
</evidence>
<dbReference type="EMBL" id="JAQQWE010000008">
    <property type="protein sequence ID" value="KAK7942501.1"/>
    <property type="molecule type" value="Genomic_DNA"/>
</dbReference>
<accession>A0ABR1PYQ1</accession>
<organism evidence="1 2">
    <name type="scientific">Apiospora aurea</name>
    <dbReference type="NCBI Taxonomy" id="335848"/>
    <lineage>
        <taxon>Eukaryota</taxon>
        <taxon>Fungi</taxon>
        <taxon>Dikarya</taxon>
        <taxon>Ascomycota</taxon>
        <taxon>Pezizomycotina</taxon>
        <taxon>Sordariomycetes</taxon>
        <taxon>Xylariomycetidae</taxon>
        <taxon>Amphisphaeriales</taxon>
        <taxon>Apiosporaceae</taxon>
        <taxon>Apiospora</taxon>
    </lineage>
</organism>
<dbReference type="RefSeq" id="XP_066694532.1">
    <property type="nucleotide sequence ID" value="XM_066847836.1"/>
</dbReference>
<gene>
    <name evidence="1" type="ORF">PG986_011614</name>
</gene>
<protein>
    <submittedName>
        <fullName evidence="1">Clavaminate synthase-like protein</fullName>
    </submittedName>
</protein>
<name>A0ABR1PYQ1_9PEZI</name>
<sequence>MELLGVRGGLGKWHQHPLPRGLAARLRAAGHDGRTGRTTDTLEIPEVDYYSIFPTEEPTERQRNQTTLRVVDMLFHEGKGGLVKIVNTPPADVASERNRANTIVTKVLKQLFGSVFAQRTGRSISRRITAPTSFGGGGAA</sequence>
<dbReference type="Proteomes" id="UP001391051">
    <property type="component" value="Unassembled WGS sequence"/>
</dbReference>
<comment type="caution">
    <text evidence="1">The sequence shown here is derived from an EMBL/GenBank/DDBJ whole genome shotgun (WGS) entry which is preliminary data.</text>
</comment>
<evidence type="ECO:0000313" key="1">
    <source>
        <dbReference type="EMBL" id="KAK7942501.1"/>
    </source>
</evidence>
<reference evidence="1 2" key="1">
    <citation type="submission" date="2023-01" db="EMBL/GenBank/DDBJ databases">
        <title>Analysis of 21 Apiospora genomes using comparative genomics revels a genus with tremendous synthesis potential of carbohydrate active enzymes and secondary metabolites.</title>
        <authorList>
            <person name="Sorensen T."/>
        </authorList>
    </citation>
    <scope>NUCLEOTIDE SEQUENCE [LARGE SCALE GENOMIC DNA]</scope>
    <source>
        <strain evidence="1 2">CBS 24483</strain>
    </source>
</reference>